<feature type="domain" description="ABC transmembrane type-1" evidence="9">
    <location>
        <begin position="60"/>
        <end position="264"/>
    </location>
</feature>
<keyword evidence="4" id="KW-1003">Cell membrane</keyword>
<reference evidence="10" key="1">
    <citation type="submission" date="2020-10" db="EMBL/GenBank/DDBJ databases">
        <authorList>
            <person name="Gilroy R."/>
        </authorList>
    </citation>
    <scope>NUCLEOTIDE SEQUENCE</scope>
    <source>
        <strain evidence="10">CHK187-14744</strain>
    </source>
</reference>
<dbReference type="CDD" id="cd06261">
    <property type="entry name" value="TM_PBP2"/>
    <property type="match status" value="1"/>
</dbReference>
<evidence type="ECO:0000256" key="3">
    <source>
        <dbReference type="ARBA" id="ARBA00022448"/>
    </source>
</evidence>
<evidence type="ECO:0000313" key="11">
    <source>
        <dbReference type="Proteomes" id="UP000824164"/>
    </source>
</evidence>
<sequence length="272" mass="30543">MKHFKKLIRPYLIWSFVIIVIPILLIVLYAFTTGGNSVLTWNFTLDNLKKVLEPTYMNVFLKSLVLGVITTVICLIIGYPLAYMISRFKEGTQNLLIMLVTIPMWINLLLRTYAWMNLLADNGIINRFLMKLGLSPISMMYTDFSVVLGLVCNFLPFMVIPIHTSLSKMDHSLIEAAYDLGANKVQAFRKVTLKLSMPGVINGIVMVFLMAISTFVIPKLLGGGQYVLIGNLIESQFISVGDWNFGSAISFLLAVIILIAMGIMKRFDKGDE</sequence>
<dbReference type="EMBL" id="DVLT01000055">
    <property type="protein sequence ID" value="HIU03437.1"/>
    <property type="molecule type" value="Genomic_DNA"/>
</dbReference>
<keyword evidence="7 8" id="KW-0472">Membrane</keyword>
<dbReference type="PANTHER" id="PTHR42929:SF1">
    <property type="entry name" value="INNER MEMBRANE ABC TRANSPORTER PERMEASE PROTEIN YDCU-RELATED"/>
    <property type="match status" value="1"/>
</dbReference>
<dbReference type="AlphaFoldDB" id="A0A9D1KXG3"/>
<proteinExistence type="inferred from homology"/>
<dbReference type="SUPFAM" id="SSF161098">
    <property type="entry name" value="MetI-like"/>
    <property type="match status" value="1"/>
</dbReference>
<feature type="transmembrane region" description="Helical" evidence="8">
    <location>
        <begin position="136"/>
        <end position="160"/>
    </location>
</feature>
<feature type="transmembrane region" description="Helical" evidence="8">
    <location>
        <begin position="245"/>
        <end position="264"/>
    </location>
</feature>
<organism evidence="10 11">
    <name type="scientific">Candidatus Onthocola gallistercoris</name>
    <dbReference type="NCBI Taxonomy" id="2840876"/>
    <lineage>
        <taxon>Bacteria</taxon>
        <taxon>Bacillati</taxon>
        <taxon>Bacillota</taxon>
        <taxon>Bacilli</taxon>
        <taxon>Candidatus Onthocola</taxon>
    </lineage>
</organism>
<comment type="subcellular location">
    <subcellularLocation>
        <location evidence="1 8">Cell membrane</location>
        <topology evidence="1 8">Multi-pass membrane protein</topology>
    </subcellularLocation>
</comment>
<comment type="similarity">
    <text evidence="2">Belongs to the binding-protein-dependent transport system permease family. CysTW subfamily.</text>
</comment>
<evidence type="ECO:0000256" key="2">
    <source>
        <dbReference type="ARBA" id="ARBA00007069"/>
    </source>
</evidence>
<feature type="transmembrane region" description="Helical" evidence="8">
    <location>
        <begin position="59"/>
        <end position="83"/>
    </location>
</feature>
<dbReference type="InterPro" id="IPR000515">
    <property type="entry name" value="MetI-like"/>
</dbReference>
<evidence type="ECO:0000259" key="9">
    <source>
        <dbReference type="PROSITE" id="PS50928"/>
    </source>
</evidence>
<feature type="transmembrane region" description="Helical" evidence="8">
    <location>
        <begin position="12"/>
        <end position="31"/>
    </location>
</feature>
<feature type="transmembrane region" description="Helical" evidence="8">
    <location>
        <begin position="199"/>
        <end position="217"/>
    </location>
</feature>
<dbReference type="GO" id="GO:0005886">
    <property type="term" value="C:plasma membrane"/>
    <property type="evidence" value="ECO:0007669"/>
    <property type="project" value="UniProtKB-SubCell"/>
</dbReference>
<keyword evidence="3 8" id="KW-0813">Transport</keyword>
<evidence type="ECO:0000313" key="10">
    <source>
        <dbReference type="EMBL" id="HIU03437.1"/>
    </source>
</evidence>
<dbReference type="Pfam" id="PF00528">
    <property type="entry name" value="BPD_transp_1"/>
    <property type="match status" value="1"/>
</dbReference>
<keyword evidence="5 8" id="KW-0812">Transmembrane</keyword>
<accession>A0A9D1KXG3</accession>
<gene>
    <name evidence="10" type="ORF">IAB63_09330</name>
</gene>
<keyword evidence="6 8" id="KW-1133">Transmembrane helix</keyword>
<evidence type="ECO:0000256" key="4">
    <source>
        <dbReference type="ARBA" id="ARBA00022475"/>
    </source>
</evidence>
<dbReference type="PROSITE" id="PS50928">
    <property type="entry name" value="ABC_TM1"/>
    <property type="match status" value="1"/>
</dbReference>
<dbReference type="PANTHER" id="PTHR42929">
    <property type="entry name" value="INNER MEMBRANE ABC TRANSPORTER PERMEASE PROTEIN YDCU-RELATED-RELATED"/>
    <property type="match status" value="1"/>
</dbReference>
<name>A0A9D1KXG3_9FIRM</name>
<feature type="transmembrane region" description="Helical" evidence="8">
    <location>
        <begin position="95"/>
        <end position="116"/>
    </location>
</feature>
<comment type="caution">
    <text evidence="10">The sequence shown here is derived from an EMBL/GenBank/DDBJ whole genome shotgun (WGS) entry which is preliminary data.</text>
</comment>
<dbReference type="Proteomes" id="UP000824164">
    <property type="component" value="Unassembled WGS sequence"/>
</dbReference>
<evidence type="ECO:0000256" key="1">
    <source>
        <dbReference type="ARBA" id="ARBA00004651"/>
    </source>
</evidence>
<dbReference type="InterPro" id="IPR035906">
    <property type="entry name" value="MetI-like_sf"/>
</dbReference>
<dbReference type="GO" id="GO:0055085">
    <property type="term" value="P:transmembrane transport"/>
    <property type="evidence" value="ECO:0007669"/>
    <property type="project" value="InterPro"/>
</dbReference>
<evidence type="ECO:0000256" key="7">
    <source>
        <dbReference type="ARBA" id="ARBA00023136"/>
    </source>
</evidence>
<protein>
    <submittedName>
        <fullName evidence="10">ABC transporter permease</fullName>
    </submittedName>
</protein>
<evidence type="ECO:0000256" key="6">
    <source>
        <dbReference type="ARBA" id="ARBA00022989"/>
    </source>
</evidence>
<evidence type="ECO:0000256" key="5">
    <source>
        <dbReference type="ARBA" id="ARBA00022692"/>
    </source>
</evidence>
<dbReference type="Gene3D" id="1.10.3720.10">
    <property type="entry name" value="MetI-like"/>
    <property type="match status" value="1"/>
</dbReference>
<evidence type="ECO:0000256" key="8">
    <source>
        <dbReference type="RuleBase" id="RU363032"/>
    </source>
</evidence>
<reference evidence="10" key="2">
    <citation type="journal article" date="2021" name="PeerJ">
        <title>Extensive microbial diversity within the chicken gut microbiome revealed by metagenomics and culture.</title>
        <authorList>
            <person name="Gilroy R."/>
            <person name="Ravi A."/>
            <person name="Getino M."/>
            <person name="Pursley I."/>
            <person name="Horton D.L."/>
            <person name="Alikhan N.F."/>
            <person name="Baker D."/>
            <person name="Gharbi K."/>
            <person name="Hall N."/>
            <person name="Watson M."/>
            <person name="Adriaenssens E.M."/>
            <person name="Foster-Nyarko E."/>
            <person name="Jarju S."/>
            <person name="Secka A."/>
            <person name="Antonio M."/>
            <person name="Oren A."/>
            <person name="Chaudhuri R.R."/>
            <person name="La Ragione R."/>
            <person name="Hildebrand F."/>
            <person name="Pallen M.J."/>
        </authorList>
    </citation>
    <scope>NUCLEOTIDE SEQUENCE</scope>
    <source>
        <strain evidence="10">CHK187-14744</strain>
    </source>
</reference>